<evidence type="ECO:0000313" key="1">
    <source>
        <dbReference type="EMBL" id="SDD61912.1"/>
    </source>
</evidence>
<sequence>MANGGVASFVKSAAIELKNGIRINAVSANIAEESLVKYGAFLKGFTPVPVDHIANAYIKSIEGSQTDQNYTIY</sequence>
<reference evidence="2" key="1">
    <citation type="submission" date="2016-10" db="EMBL/GenBank/DDBJ databases">
        <authorList>
            <person name="Varghese N."/>
            <person name="Submissions S."/>
        </authorList>
    </citation>
    <scope>NUCLEOTIDE SEQUENCE [LARGE SCALE GENOMIC DNA]</scope>
    <source>
        <strain evidence="2">DSM 21620</strain>
    </source>
</reference>
<dbReference type="EMBL" id="FMZB01000015">
    <property type="protein sequence ID" value="SDD61912.1"/>
    <property type="molecule type" value="Genomic_DNA"/>
</dbReference>
<dbReference type="STRING" id="361279.SAMN05421663_11535"/>
<gene>
    <name evidence="1" type="ORF">SAMN05421663_11535</name>
</gene>
<dbReference type="RefSeq" id="WP_425288319.1">
    <property type="nucleotide sequence ID" value="NZ_FMZB01000015.1"/>
</dbReference>
<dbReference type="AlphaFoldDB" id="A0A1G6W7S9"/>
<accession>A0A1G6W7S9</accession>
<organism evidence="1 2">
    <name type="scientific">Terribacillus halophilus</name>
    <dbReference type="NCBI Taxonomy" id="361279"/>
    <lineage>
        <taxon>Bacteria</taxon>
        <taxon>Bacillati</taxon>
        <taxon>Bacillota</taxon>
        <taxon>Bacilli</taxon>
        <taxon>Bacillales</taxon>
        <taxon>Bacillaceae</taxon>
        <taxon>Terribacillus</taxon>
    </lineage>
</organism>
<protein>
    <recommendedName>
        <fullName evidence="3">Enoyl-(Acyl carrier protein) reductase</fullName>
    </recommendedName>
</protein>
<dbReference type="Proteomes" id="UP000198666">
    <property type="component" value="Unassembled WGS sequence"/>
</dbReference>
<keyword evidence="2" id="KW-1185">Reference proteome</keyword>
<dbReference type="Gene3D" id="3.40.50.720">
    <property type="entry name" value="NAD(P)-binding Rossmann-like Domain"/>
    <property type="match status" value="1"/>
</dbReference>
<evidence type="ECO:0008006" key="3">
    <source>
        <dbReference type="Google" id="ProtNLM"/>
    </source>
</evidence>
<proteinExistence type="predicted"/>
<name>A0A1G6W7S9_9BACI</name>
<evidence type="ECO:0000313" key="2">
    <source>
        <dbReference type="Proteomes" id="UP000198666"/>
    </source>
</evidence>